<accession>A0A0E0KLY2</accession>
<dbReference type="HOGENOM" id="CLU_2816877_0_0_1"/>
<keyword evidence="3" id="KW-1185">Reference proteome</keyword>
<evidence type="ECO:0000313" key="2">
    <source>
        <dbReference type="EnsemblPlants" id="OPUNC03G38960.4"/>
    </source>
</evidence>
<evidence type="ECO:0000313" key="3">
    <source>
        <dbReference type="Proteomes" id="UP000026962"/>
    </source>
</evidence>
<feature type="region of interest" description="Disordered" evidence="1">
    <location>
        <begin position="44"/>
        <end position="67"/>
    </location>
</feature>
<feature type="compositionally biased region" description="Basic and acidic residues" evidence="1">
    <location>
        <begin position="45"/>
        <end position="54"/>
    </location>
</feature>
<sequence>MSAKAFAAGMRAKAFARGMSGEFAAEAYLLVKFSSSKVPFQGFPKQERVKKGKEEEEEREGKKKRKK</sequence>
<dbReference type="AlphaFoldDB" id="A0A0E0KLY2"/>
<dbReference type="Gramene" id="OPUNC03G38960.4">
    <property type="protein sequence ID" value="OPUNC03G38960.4"/>
    <property type="gene ID" value="OPUNC03G38960"/>
</dbReference>
<reference evidence="2" key="1">
    <citation type="submission" date="2015-04" db="UniProtKB">
        <authorList>
            <consortium name="EnsemblPlants"/>
        </authorList>
    </citation>
    <scope>IDENTIFICATION</scope>
</reference>
<dbReference type="EnsemblPlants" id="OPUNC03G38960.4">
    <property type="protein sequence ID" value="OPUNC03G38960.4"/>
    <property type="gene ID" value="OPUNC03G38960"/>
</dbReference>
<evidence type="ECO:0000256" key="1">
    <source>
        <dbReference type="SAM" id="MobiDB-lite"/>
    </source>
</evidence>
<dbReference type="Proteomes" id="UP000026962">
    <property type="component" value="Chromosome 3"/>
</dbReference>
<reference evidence="2" key="2">
    <citation type="submission" date="2018-05" db="EMBL/GenBank/DDBJ databases">
        <title>OpunRS2 (Oryza punctata Reference Sequence Version 2).</title>
        <authorList>
            <person name="Zhang J."/>
            <person name="Kudrna D."/>
            <person name="Lee S."/>
            <person name="Talag J."/>
            <person name="Welchert J."/>
            <person name="Wing R.A."/>
        </authorList>
    </citation>
    <scope>NUCLEOTIDE SEQUENCE [LARGE SCALE GENOMIC DNA]</scope>
</reference>
<proteinExistence type="predicted"/>
<name>A0A0E0KLY2_ORYPU</name>
<protein>
    <submittedName>
        <fullName evidence="2">Uncharacterized protein</fullName>
    </submittedName>
</protein>
<organism evidence="2">
    <name type="scientific">Oryza punctata</name>
    <name type="common">Red rice</name>
    <dbReference type="NCBI Taxonomy" id="4537"/>
    <lineage>
        <taxon>Eukaryota</taxon>
        <taxon>Viridiplantae</taxon>
        <taxon>Streptophyta</taxon>
        <taxon>Embryophyta</taxon>
        <taxon>Tracheophyta</taxon>
        <taxon>Spermatophyta</taxon>
        <taxon>Magnoliopsida</taxon>
        <taxon>Liliopsida</taxon>
        <taxon>Poales</taxon>
        <taxon>Poaceae</taxon>
        <taxon>BOP clade</taxon>
        <taxon>Oryzoideae</taxon>
        <taxon>Oryzeae</taxon>
        <taxon>Oryzinae</taxon>
        <taxon>Oryza</taxon>
    </lineage>
</organism>